<evidence type="ECO:0000313" key="2">
    <source>
        <dbReference type="EMBL" id="KAL0638808.1"/>
    </source>
</evidence>
<dbReference type="PANTHER" id="PTHR12197">
    <property type="entry name" value="HISTONE-LYSINE N-METHYLTRANSFERASE SMYD"/>
    <property type="match status" value="1"/>
</dbReference>
<name>A0ABR3GSH4_9PEZI</name>
<dbReference type="Proteomes" id="UP001447188">
    <property type="component" value="Unassembled WGS sequence"/>
</dbReference>
<organism evidence="2 3">
    <name type="scientific">Discina gigas</name>
    <dbReference type="NCBI Taxonomy" id="1032678"/>
    <lineage>
        <taxon>Eukaryota</taxon>
        <taxon>Fungi</taxon>
        <taxon>Dikarya</taxon>
        <taxon>Ascomycota</taxon>
        <taxon>Pezizomycotina</taxon>
        <taxon>Pezizomycetes</taxon>
        <taxon>Pezizales</taxon>
        <taxon>Discinaceae</taxon>
        <taxon>Discina</taxon>
    </lineage>
</organism>
<reference evidence="2 3" key="1">
    <citation type="submission" date="2024-02" db="EMBL/GenBank/DDBJ databases">
        <title>Discinaceae phylogenomics.</title>
        <authorList>
            <person name="Dirks A.C."/>
            <person name="James T.Y."/>
        </authorList>
    </citation>
    <scope>NUCLEOTIDE SEQUENCE [LARGE SCALE GENOMIC DNA]</scope>
    <source>
        <strain evidence="2 3">ACD0624</strain>
    </source>
</reference>
<evidence type="ECO:0000259" key="1">
    <source>
        <dbReference type="PROSITE" id="PS50280"/>
    </source>
</evidence>
<dbReference type="Pfam" id="PF00856">
    <property type="entry name" value="SET"/>
    <property type="match status" value="1"/>
</dbReference>
<feature type="domain" description="SET" evidence="1">
    <location>
        <begin position="1"/>
        <end position="94"/>
    </location>
</feature>
<evidence type="ECO:0000313" key="3">
    <source>
        <dbReference type="Proteomes" id="UP001447188"/>
    </source>
</evidence>
<dbReference type="PROSITE" id="PS50280">
    <property type="entry name" value="SET"/>
    <property type="match status" value="1"/>
</dbReference>
<accession>A0ABR3GSH4</accession>
<dbReference type="SUPFAM" id="SSF82199">
    <property type="entry name" value="SET domain"/>
    <property type="match status" value="1"/>
</dbReference>
<keyword evidence="3" id="KW-1185">Reference proteome</keyword>
<protein>
    <recommendedName>
        <fullName evidence="1">SET domain-containing protein</fullName>
    </recommendedName>
</protein>
<sequence>MNWTDWAGCWERKHTHTAAGYGIFARQDIHCGQPIFRVCPELEDDLYPVDVINHSCVPSMFAFESRDPHTGHREIRFYAIREIEMGEELTISYADIQILREDEVDTRSEWIYDSLGFECLCLKCIGQWLDSDWDCPDHWIIDYNLSNRDLITYLKGLIYIWRYEHEHVKLQVRDKARILAQRTVFSLRSFRDDLKSAAEEIKRNTSDSRHRLKRESKILRAYVRRRELLGNPVSGVQLYMI</sequence>
<dbReference type="CDD" id="cd20071">
    <property type="entry name" value="SET_SMYD"/>
    <property type="match status" value="1"/>
</dbReference>
<dbReference type="InterPro" id="IPR050869">
    <property type="entry name" value="H3K4_H4K5_MeTrfase"/>
</dbReference>
<dbReference type="InterPro" id="IPR046341">
    <property type="entry name" value="SET_dom_sf"/>
</dbReference>
<dbReference type="InterPro" id="IPR001214">
    <property type="entry name" value="SET_dom"/>
</dbReference>
<dbReference type="EMBL" id="JBBBZM010000018">
    <property type="protein sequence ID" value="KAL0638808.1"/>
    <property type="molecule type" value="Genomic_DNA"/>
</dbReference>
<proteinExistence type="predicted"/>
<comment type="caution">
    <text evidence="2">The sequence shown here is derived from an EMBL/GenBank/DDBJ whole genome shotgun (WGS) entry which is preliminary data.</text>
</comment>
<gene>
    <name evidence="2" type="ORF">Q9L58_002236</name>
</gene>
<dbReference type="Gene3D" id="2.170.270.10">
    <property type="entry name" value="SET domain"/>
    <property type="match status" value="1"/>
</dbReference>